<keyword evidence="1" id="KW-0678">Repressor</keyword>
<keyword evidence="3 7" id="KW-0808">Transferase</keyword>
<keyword evidence="4" id="KW-0012">Acyltransferase</keyword>
<sequence length="172" mass="19347">MKSIISAPEKLNRNHIVENFDCGNPELNIWLQRFAFQNQKANAAITFVACIKKKIIAYYSLAVGSIEHQHATPRVKKGLARHSIPVMIIARLAVDIKFQGQKIGKGLLKDAILRTLNASEHAGIRAIFVHAKNEKASKFYQSFDFEPCPIDPFKLMLLLKDARKISNTVMCS</sequence>
<dbReference type="PANTHER" id="PTHR36449:SF1">
    <property type="entry name" value="ACETYLTRANSFERASE"/>
    <property type="match status" value="1"/>
</dbReference>
<dbReference type="EMBL" id="ATBP01000849">
    <property type="protein sequence ID" value="ETR68728.1"/>
    <property type="molecule type" value="Genomic_DNA"/>
</dbReference>
<proteinExistence type="predicted"/>
<comment type="caution">
    <text evidence="7">The sequence shown here is derived from an EMBL/GenBank/DDBJ whole genome shotgun (WGS) entry which is preliminary data.</text>
</comment>
<dbReference type="Proteomes" id="UP000189670">
    <property type="component" value="Unassembled WGS sequence"/>
</dbReference>
<dbReference type="CDD" id="cd04301">
    <property type="entry name" value="NAT_SF"/>
    <property type="match status" value="1"/>
</dbReference>
<evidence type="ECO:0000256" key="5">
    <source>
        <dbReference type="ARBA" id="ARBA00049880"/>
    </source>
</evidence>
<keyword evidence="2" id="KW-1277">Toxin-antitoxin system</keyword>
<feature type="domain" description="N-acetyltransferase" evidence="6">
    <location>
        <begin position="3"/>
        <end position="163"/>
    </location>
</feature>
<evidence type="ECO:0000256" key="4">
    <source>
        <dbReference type="ARBA" id="ARBA00023315"/>
    </source>
</evidence>
<dbReference type="GO" id="GO:0016747">
    <property type="term" value="F:acyltransferase activity, transferring groups other than amino-acyl groups"/>
    <property type="evidence" value="ECO:0007669"/>
    <property type="project" value="InterPro"/>
</dbReference>
<gene>
    <name evidence="7" type="ORF">OMM_10223</name>
</gene>
<evidence type="ECO:0000256" key="1">
    <source>
        <dbReference type="ARBA" id="ARBA00022491"/>
    </source>
</evidence>
<reference evidence="8" key="1">
    <citation type="submission" date="2012-11" db="EMBL/GenBank/DDBJ databases">
        <authorList>
            <person name="Lucero-Rivera Y.E."/>
            <person name="Tovar-Ramirez D."/>
        </authorList>
    </citation>
    <scope>NUCLEOTIDE SEQUENCE [LARGE SCALE GENOMIC DNA]</scope>
    <source>
        <strain evidence="8">Araruama</strain>
    </source>
</reference>
<dbReference type="AlphaFoldDB" id="A0A1V1P1P2"/>
<dbReference type="InterPro" id="IPR000182">
    <property type="entry name" value="GNAT_dom"/>
</dbReference>
<dbReference type="Gene3D" id="3.40.630.30">
    <property type="match status" value="1"/>
</dbReference>
<evidence type="ECO:0000259" key="6">
    <source>
        <dbReference type="PROSITE" id="PS51186"/>
    </source>
</evidence>
<protein>
    <submittedName>
        <fullName evidence="7">GCN5-related N-acetyltransferase</fullName>
    </submittedName>
</protein>
<dbReference type="PANTHER" id="PTHR36449">
    <property type="entry name" value="ACETYLTRANSFERASE-RELATED"/>
    <property type="match status" value="1"/>
</dbReference>
<dbReference type="InterPro" id="IPR016181">
    <property type="entry name" value="Acyl_CoA_acyltransferase"/>
</dbReference>
<evidence type="ECO:0000256" key="3">
    <source>
        <dbReference type="ARBA" id="ARBA00022679"/>
    </source>
</evidence>
<dbReference type="PROSITE" id="PS51186">
    <property type="entry name" value="GNAT"/>
    <property type="match status" value="1"/>
</dbReference>
<comment type="catalytic activity">
    <reaction evidence="5">
        <text>glycyl-tRNA(Gly) + acetyl-CoA = N-acetylglycyl-tRNA(Gly) + CoA + H(+)</text>
        <dbReference type="Rhea" id="RHEA:81867"/>
        <dbReference type="Rhea" id="RHEA-COMP:9683"/>
        <dbReference type="Rhea" id="RHEA-COMP:19766"/>
        <dbReference type="ChEBI" id="CHEBI:15378"/>
        <dbReference type="ChEBI" id="CHEBI:57287"/>
        <dbReference type="ChEBI" id="CHEBI:57288"/>
        <dbReference type="ChEBI" id="CHEBI:78522"/>
        <dbReference type="ChEBI" id="CHEBI:232036"/>
    </reaction>
</comment>
<evidence type="ECO:0000313" key="8">
    <source>
        <dbReference type="Proteomes" id="UP000189670"/>
    </source>
</evidence>
<evidence type="ECO:0000256" key="2">
    <source>
        <dbReference type="ARBA" id="ARBA00022649"/>
    </source>
</evidence>
<organism evidence="7 8">
    <name type="scientific">Candidatus Magnetoglobus multicellularis str. Araruama</name>
    <dbReference type="NCBI Taxonomy" id="890399"/>
    <lineage>
        <taxon>Bacteria</taxon>
        <taxon>Pseudomonadati</taxon>
        <taxon>Thermodesulfobacteriota</taxon>
        <taxon>Desulfobacteria</taxon>
        <taxon>Desulfobacterales</taxon>
        <taxon>Desulfobacteraceae</taxon>
        <taxon>Candidatus Magnetoglobus</taxon>
    </lineage>
</organism>
<evidence type="ECO:0000313" key="7">
    <source>
        <dbReference type="EMBL" id="ETR68728.1"/>
    </source>
</evidence>
<dbReference type="SUPFAM" id="SSF55729">
    <property type="entry name" value="Acyl-CoA N-acyltransferases (Nat)"/>
    <property type="match status" value="1"/>
</dbReference>
<accession>A0A1V1P1P2</accession>
<dbReference type="Pfam" id="PF13508">
    <property type="entry name" value="Acetyltransf_7"/>
    <property type="match status" value="1"/>
</dbReference>
<name>A0A1V1P1P2_9BACT</name>